<organism evidence="1 2">
    <name type="scientific">Ferrimonas balearica (strain DSM 9799 / CCM 4581 / KCTC 23876 / PAT)</name>
    <dbReference type="NCBI Taxonomy" id="550540"/>
    <lineage>
        <taxon>Bacteria</taxon>
        <taxon>Pseudomonadati</taxon>
        <taxon>Pseudomonadota</taxon>
        <taxon>Gammaproteobacteria</taxon>
        <taxon>Alteromonadales</taxon>
        <taxon>Ferrimonadaceae</taxon>
        <taxon>Ferrimonas</taxon>
    </lineage>
</organism>
<dbReference type="AlphaFoldDB" id="E1SP85"/>
<keyword evidence="2" id="KW-1185">Reference proteome</keyword>
<gene>
    <name evidence="1" type="ordered locus">Fbal_1506</name>
</gene>
<dbReference type="Proteomes" id="UP000006683">
    <property type="component" value="Chromosome"/>
</dbReference>
<protein>
    <submittedName>
        <fullName evidence="1">Uncharacterized protein</fullName>
    </submittedName>
</protein>
<evidence type="ECO:0000313" key="2">
    <source>
        <dbReference type="Proteomes" id="UP000006683"/>
    </source>
</evidence>
<sequence>MFGIKKRAQTGAIWSLEGDLYIARAYGADGNLVEQKQCPCLRQARDWLTDQGADPIDFHPSGAYFEMCGHDQ</sequence>
<evidence type="ECO:0000313" key="1">
    <source>
        <dbReference type="EMBL" id="ADN75710.1"/>
    </source>
</evidence>
<reference evidence="1 2" key="1">
    <citation type="journal article" date="2010" name="Stand. Genomic Sci.">
        <title>Complete genome sequence of Ferrimonas balearica type strain (PAT).</title>
        <authorList>
            <person name="Nolan M."/>
            <person name="Sikorski J."/>
            <person name="Davenport K."/>
            <person name="Lucas S."/>
            <person name="Glavina Del Rio T."/>
            <person name="Tice H."/>
            <person name="Cheng J."/>
            <person name="Goodwin L."/>
            <person name="Pitluck S."/>
            <person name="Liolios K."/>
            <person name="Ivanova N."/>
            <person name="Mavromatis K."/>
            <person name="Ovchinnikova G."/>
            <person name="Pati A."/>
            <person name="Chen A."/>
            <person name="Palaniappan K."/>
            <person name="Land M."/>
            <person name="Hauser L."/>
            <person name="Chang Y."/>
            <person name="Jeffries C."/>
            <person name="Tapia R."/>
            <person name="Brettin T."/>
            <person name="Detter J."/>
            <person name="Han C."/>
            <person name="Yasawong M."/>
            <person name="Rohde M."/>
            <person name="Tindall B."/>
            <person name="Goker M."/>
            <person name="Woyke T."/>
            <person name="Bristow J."/>
            <person name="Eisen J."/>
            <person name="Markowitz V."/>
            <person name="Hugenholtz P."/>
            <person name="Kyrpides N."/>
            <person name="Klenk H."/>
            <person name="Lapidus A."/>
        </authorList>
    </citation>
    <scope>NUCLEOTIDE SEQUENCE [LARGE SCALE GENOMIC DNA]</scope>
    <source>
        <strain evidence="2">DSM 9799 / CCM 4581 / KCTC 23876 / PAT</strain>
    </source>
</reference>
<proteinExistence type="predicted"/>
<dbReference type="STRING" id="550540.Fbal_1506"/>
<dbReference type="HOGENOM" id="CLU_2716480_0_0_6"/>
<dbReference type="KEGG" id="fbl:Fbal_1506"/>
<dbReference type="RefSeq" id="WP_013345016.1">
    <property type="nucleotide sequence ID" value="NC_014541.1"/>
</dbReference>
<accession>E1SP85</accession>
<dbReference type="EMBL" id="CP002209">
    <property type="protein sequence ID" value="ADN75710.1"/>
    <property type="molecule type" value="Genomic_DNA"/>
</dbReference>
<name>E1SP85_FERBD</name>
<dbReference type="GeneID" id="67181722"/>